<keyword evidence="1" id="KW-0732">Signal</keyword>
<dbReference type="Gene3D" id="3.50.70.20">
    <property type="entry name" value="Cytochrome P460"/>
    <property type="match status" value="1"/>
</dbReference>
<dbReference type="InterPro" id="IPR032033">
    <property type="entry name" value="Cytochrome_P460"/>
</dbReference>
<dbReference type="EMBL" id="LT828648">
    <property type="protein sequence ID" value="SLM48742.1"/>
    <property type="molecule type" value="Genomic_DNA"/>
</dbReference>
<evidence type="ECO:0000313" key="3">
    <source>
        <dbReference type="EMBL" id="SLM48742.1"/>
    </source>
</evidence>
<feature type="signal peptide" evidence="1">
    <location>
        <begin position="1"/>
        <end position="28"/>
    </location>
</feature>
<organism evidence="3 4">
    <name type="scientific">Nitrospira japonica</name>
    <dbReference type="NCBI Taxonomy" id="1325564"/>
    <lineage>
        <taxon>Bacteria</taxon>
        <taxon>Pseudomonadati</taxon>
        <taxon>Nitrospirota</taxon>
        <taxon>Nitrospiria</taxon>
        <taxon>Nitrospirales</taxon>
        <taxon>Nitrospiraceae</taxon>
        <taxon>Nitrospira</taxon>
    </lineage>
</organism>
<protein>
    <recommendedName>
        <fullName evidence="2">Cytochrome P460 domain-containing protein</fullName>
    </recommendedName>
</protein>
<evidence type="ECO:0000313" key="4">
    <source>
        <dbReference type="Proteomes" id="UP000192042"/>
    </source>
</evidence>
<dbReference type="AlphaFoldDB" id="A0A1W1I6V0"/>
<accession>A0A1W1I6V0</accession>
<proteinExistence type="predicted"/>
<dbReference type="Proteomes" id="UP000192042">
    <property type="component" value="Chromosome I"/>
</dbReference>
<evidence type="ECO:0000259" key="2">
    <source>
        <dbReference type="Pfam" id="PF16694"/>
    </source>
</evidence>
<reference evidence="3 4" key="1">
    <citation type="submission" date="2017-03" db="EMBL/GenBank/DDBJ databases">
        <authorList>
            <person name="Afonso C.L."/>
            <person name="Miller P.J."/>
            <person name="Scott M.A."/>
            <person name="Spackman E."/>
            <person name="Goraichik I."/>
            <person name="Dimitrov K.M."/>
            <person name="Suarez D.L."/>
            <person name="Swayne D.E."/>
        </authorList>
    </citation>
    <scope>NUCLEOTIDE SEQUENCE [LARGE SCALE GENOMIC DNA]</scope>
    <source>
        <strain evidence="3">Genome sequencing of Nitrospira japonica strain NJ11</strain>
    </source>
</reference>
<keyword evidence="4" id="KW-1185">Reference proteome</keyword>
<evidence type="ECO:0000256" key="1">
    <source>
        <dbReference type="SAM" id="SignalP"/>
    </source>
</evidence>
<dbReference type="RefSeq" id="WP_080887079.1">
    <property type="nucleotide sequence ID" value="NZ_LT828648.1"/>
</dbReference>
<sequence length="184" mass="20737">MSKVINAWRRYRSSLVTGILLASAFAVAMPAGASAEDVAVSEETFGCILDWPKVRNTRFKHADPEKLKEAMRIFRDSVPDKDYPVGTILQLVPFEAMVKHSREKFPNTNGWEFFFLEVSKKGTTIKDRGDNVVNRSQGVTCLSCHQPAVKYDFVCEKGHGCAPIPFDDQKLAEIQRSDLRCTKH</sequence>
<gene>
    <name evidence="3" type="ORF">NSJP_2575</name>
</gene>
<dbReference type="Pfam" id="PF16694">
    <property type="entry name" value="Cytochrome_P460"/>
    <property type="match status" value="1"/>
</dbReference>
<dbReference type="KEGG" id="nja:NSJP_2575"/>
<feature type="chain" id="PRO_5012415914" description="Cytochrome P460 domain-containing protein" evidence="1">
    <location>
        <begin position="29"/>
        <end position="184"/>
    </location>
</feature>
<name>A0A1W1I6V0_9BACT</name>
<dbReference type="InterPro" id="IPR038142">
    <property type="entry name" value="Cytochrome_P460_sp"/>
</dbReference>
<feature type="domain" description="Cytochrome P460" evidence="2">
    <location>
        <begin position="93"/>
        <end position="154"/>
    </location>
</feature>